<evidence type="ECO:0000313" key="4">
    <source>
        <dbReference type="EMBL" id="MCQ8186097.1"/>
    </source>
</evidence>
<proteinExistence type="predicted"/>
<name>A0A9X2LCQ1_9PROT</name>
<dbReference type="AlphaFoldDB" id="A0A9X2LCQ1"/>
<dbReference type="GO" id="GO:0000166">
    <property type="term" value="F:nucleotide binding"/>
    <property type="evidence" value="ECO:0007669"/>
    <property type="project" value="InterPro"/>
</dbReference>
<dbReference type="SUPFAM" id="SSF51735">
    <property type="entry name" value="NAD(P)-binding Rossmann-fold domains"/>
    <property type="match status" value="1"/>
</dbReference>
<dbReference type="PANTHER" id="PTHR43818:SF11">
    <property type="entry name" value="BCDNA.GH03377"/>
    <property type="match status" value="1"/>
</dbReference>
<dbReference type="Gene3D" id="3.30.360.10">
    <property type="entry name" value="Dihydrodipicolinate Reductase, domain 2"/>
    <property type="match status" value="1"/>
</dbReference>
<dbReference type="PANTHER" id="PTHR43818">
    <property type="entry name" value="BCDNA.GH03377"/>
    <property type="match status" value="1"/>
</dbReference>
<dbReference type="Pfam" id="PF22725">
    <property type="entry name" value="GFO_IDH_MocA_C3"/>
    <property type="match status" value="1"/>
</dbReference>
<dbReference type="Proteomes" id="UP001142610">
    <property type="component" value="Unassembled WGS sequence"/>
</dbReference>
<evidence type="ECO:0000259" key="3">
    <source>
        <dbReference type="Pfam" id="PF22725"/>
    </source>
</evidence>
<dbReference type="InterPro" id="IPR036291">
    <property type="entry name" value="NAD(P)-bd_dom_sf"/>
</dbReference>
<evidence type="ECO:0000256" key="1">
    <source>
        <dbReference type="ARBA" id="ARBA00023002"/>
    </source>
</evidence>
<feature type="domain" description="Gfo/Idh/MocA-like oxidoreductase N-terminal" evidence="2">
    <location>
        <begin position="61"/>
        <end position="184"/>
    </location>
</feature>
<sequence length="395" mass="42662">MSIRWTRRGTLLAAGAALTTGAESGASMLQDTGPQAAGQPFPQGVKLPRSWEQPPSSGRIGIAVVGLGRYALARMMPAFAESRLCRIAGLVSGNRQKAARVADAYGLKSDQIYSYDSFDRLAEDDRIDAVYIVLPSGLHAEWTEKAFAAGKHVLCEKPMALSPSECERMIAASKAADRKLMIAYRCHFEPYNLKLMELMREGAIGELRTIRTNHQYKAGMATPQTNWRLNRRLAGGGPLEDYGLYGLQASLYISGQMPERISASVMRPEGDARFQEIAAHTASQLTFPGGAAAQLSTSYDAAGLNRLDIFGSEGRIVMEPGTSYGGQTMTLSRGQGSETLTPGDPQVQFAGQLDHFAEAVREGTPIKTPGEIGLRDSRLIEAIYRAAATGRSVEI</sequence>
<dbReference type="Gene3D" id="3.40.50.720">
    <property type="entry name" value="NAD(P)-binding Rossmann-like Domain"/>
    <property type="match status" value="1"/>
</dbReference>
<dbReference type="SUPFAM" id="SSF55347">
    <property type="entry name" value="Glyceraldehyde-3-phosphate dehydrogenase-like, C-terminal domain"/>
    <property type="match status" value="1"/>
</dbReference>
<keyword evidence="5" id="KW-1185">Reference proteome</keyword>
<protein>
    <submittedName>
        <fullName evidence="4">Gfo/Idh/MocA family oxidoreductase</fullName>
    </submittedName>
</protein>
<dbReference type="InterPro" id="IPR055170">
    <property type="entry name" value="GFO_IDH_MocA-like_dom"/>
</dbReference>
<gene>
    <name evidence="4" type="ORF">NOG11_11930</name>
</gene>
<evidence type="ECO:0000313" key="5">
    <source>
        <dbReference type="Proteomes" id="UP001142610"/>
    </source>
</evidence>
<dbReference type="PRINTS" id="PR01775">
    <property type="entry name" value="GLFROXRDTASE"/>
</dbReference>
<dbReference type="EMBL" id="JANIBC010000012">
    <property type="protein sequence ID" value="MCQ8186097.1"/>
    <property type="molecule type" value="Genomic_DNA"/>
</dbReference>
<dbReference type="InterPro" id="IPR000683">
    <property type="entry name" value="Gfo/Idh/MocA-like_OxRdtase_N"/>
</dbReference>
<feature type="domain" description="GFO/IDH/MocA-like oxidoreductase" evidence="3">
    <location>
        <begin position="194"/>
        <end position="317"/>
    </location>
</feature>
<dbReference type="RefSeq" id="WP_256619993.1">
    <property type="nucleotide sequence ID" value="NZ_JANIBC010000012.1"/>
</dbReference>
<keyword evidence="1" id="KW-0560">Oxidoreductase</keyword>
<dbReference type="GO" id="GO:0016491">
    <property type="term" value="F:oxidoreductase activity"/>
    <property type="evidence" value="ECO:0007669"/>
    <property type="project" value="UniProtKB-KW"/>
</dbReference>
<accession>A0A9X2LCQ1</accession>
<evidence type="ECO:0000259" key="2">
    <source>
        <dbReference type="Pfam" id="PF01408"/>
    </source>
</evidence>
<comment type="caution">
    <text evidence="4">The sequence shown here is derived from an EMBL/GenBank/DDBJ whole genome shotgun (WGS) entry which is preliminary data.</text>
</comment>
<dbReference type="InterPro" id="IPR008354">
    <property type="entry name" value="Glc-Fru_OxRdtase_bac"/>
</dbReference>
<organism evidence="4 5">
    <name type="scientific">Parvularcula maris</name>
    <dbReference type="NCBI Taxonomy" id="2965077"/>
    <lineage>
        <taxon>Bacteria</taxon>
        <taxon>Pseudomonadati</taxon>
        <taxon>Pseudomonadota</taxon>
        <taxon>Alphaproteobacteria</taxon>
        <taxon>Parvularculales</taxon>
        <taxon>Parvularculaceae</taxon>
        <taxon>Parvularcula</taxon>
    </lineage>
</organism>
<reference evidence="4" key="1">
    <citation type="submission" date="2022-07" db="EMBL/GenBank/DDBJ databases">
        <title>Parvularcula maris sp. nov., an algicidal bacterium isolated from seawater.</title>
        <authorList>
            <person name="Li F."/>
        </authorList>
    </citation>
    <scope>NUCLEOTIDE SEQUENCE</scope>
    <source>
        <strain evidence="4">BGMRC 0090</strain>
    </source>
</reference>
<dbReference type="Pfam" id="PF01408">
    <property type="entry name" value="GFO_IDH_MocA"/>
    <property type="match status" value="1"/>
</dbReference>
<dbReference type="InterPro" id="IPR050463">
    <property type="entry name" value="Gfo/Idh/MocA_oxidrdct_glycsds"/>
</dbReference>